<keyword evidence="2" id="KW-1185">Reference proteome</keyword>
<proteinExistence type="predicted"/>
<dbReference type="Proteomes" id="UP000199301">
    <property type="component" value="Unassembled WGS sequence"/>
</dbReference>
<dbReference type="InterPro" id="IPR021555">
    <property type="entry name" value="DUF3000"/>
</dbReference>
<reference evidence="2" key="1">
    <citation type="submission" date="2016-10" db="EMBL/GenBank/DDBJ databases">
        <authorList>
            <person name="Varghese N."/>
            <person name="Submissions S."/>
        </authorList>
    </citation>
    <scope>NUCLEOTIDE SEQUENCE [LARGE SCALE GENOMIC DNA]</scope>
    <source>
        <strain evidence="2">DSM 45459</strain>
    </source>
</reference>
<dbReference type="EMBL" id="FNKO01000001">
    <property type="protein sequence ID" value="SDQ08323.1"/>
    <property type="molecule type" value="Genomic_DNA"/>
</dbReference>
<evidence type="ECO:0008006" key="3">
    <source>
        <dbReference type="Google" id="ProtNLM"/>
    </source>
</evidence>
<protein>
    <recommendedName>
        <fullName evidence="3">DUF3000 domain-containing protein</fullName>
    </recommendedName>
</protein>
<organism evidence="1 2">
    <name type="scientific">Actinopolyspora saharensis</name>
    <dbReference type="NCBI Taxonomy" id="995062"/>
    <lineage>
        <taxon>Bacteria</taxon>
        <taxon>Bacillati</taxon>
        <taxon>Actinomycetota</taxon>
        <taxon>Actinomycetes</taxon>
        <taxon>Actinopolysporales</taxon>
        <taxon>Actinopolysporaceae</taxon>
        <taxon>Actinopolyspora</taxon>
    </lineage>
</organism>
<accession>A0A1H0XZL8</accession>
<sequence>MIHGVASPLGNVAGLQLPAVTEMSAIPLVFRDAVAALKSLTPRREIELDEIRPPKRLAPWTYALGAETCGPSGTEVTARLVLLHDPDGPPSWQGVLRLVVYLRAEVNQDLAGDQGTTELGWSWLTGALRSCGTSHTALGGTVTVSSSTKFGELALPEQEHELELRGSWTPLDEELSAHARAFHELLSAAAGLPPVGVSVLSSRSAERRRNL</sequence>
<dbReference type="STRING" id="995062.SAMN04489718_0127"/>
<dbReference type="Pfam" id="PF11452">
    <property type="entry name" value="DUF3000"/>
    <property type="match status" value="1"/>
</dbReference>
<dbReference type="AlphaFoldDB" id="A0A1H0XZL8"/>
<evidence type="ECO:0000313" key="1">
    <source>
        <dbReference type="EMBL" id="SDQ08323.1"/>
    </source>
</evidence>
<evidence type="ECO:0000313" key="2">
    <source>
        <dbReference type="Proteomes" id="UP000199301"/>
    </source>
</evidence>
<name>A0A1H0XZL8_9ACTN</name>
<gene>
    <name evidence="1" type="ORF">SAMN04489718_0127</name>
</gene>